<organism evidence="2 3">
    <name type="scientific">Hermanssonia centrifuga</name>
    <dbReference type="NCBI Taxonomy" id="98765"/>
    <lineage>
        <taxon>Eukaryota</taxon>
        <taxon>Fungi</taxon>
        <taxon>Dikarya</taxon>
        <taxon>Basidiomycota</taxon>
        <taxon>Agaricomycotina</taxon>
        <taxon>Agaricomycetes</taxon>
        <taxon>Polyporales</taxon>
        <taxon>Meruliaceae</taxon>
        <taxon>Hermanssonia</taxon>
    </lineage>
</organism>
<accession>A0A2R6NEU4</accession>
<evidence type="ECO:0000256" key="1">
    <source>
        <dbReference type="SAM" id="Phobius"/>
    </source>
</evidence>
<comment type="caution">
    <text evidence="2">The sequence shown here is derived from an EMBL/GenBank/DDBJ whole genome shotgun (WGS) entry which is preliminary data.</text>
</comment>
<feature type="transmembrane region" description="Helical" evidence="1">
    <location>
        <begin position="34"/>
        <end position="53"/>
    </location>
</feature>
<evidence type="ECO:0000313" key="3">
    <source>
        <dbReference type="Proteomes" id="UP000186601"/>
    </source>
</evidence>
<dbReference type="AlphaFoldDB" id="A0A2R6NEU4"/>
<proteinExistence type="predicted"/>
<keyword evidence="1" id="KW-0812">Transmembrane</keyword>
<feature type="transmembrane region" description="Helical" evidence="1">
    <location>
        <begin position="7"/>
        <end position="28"/>
    </location>
</feature>
<protein>
    <submittedName>
        <fullName evidence="2">Uncharacterized protein</fullName>
    </submittedName>
</protein>
<evidence type="ECO:0000313" key="2">
    <source>
        <dbReference type="EMBL" id="PSR70900.1"/>
    </source>
</evidence>
<name>A0A2R6NEU4_9APHY</name>
<keyword evidence="1" id="KW-1133">Transmembrane helix</keyword>
<keyword evidence="1" id="KW-0472">Membrane</keyword>
<gene>
    <name evidence="2" type="ORF">PHLCEN_2v13214</name>
</gene>
<keyword evidence="3" id="KW-1185">Reference proteome</keyword>
<dbReference type="Proteomes" id="UP000186601">
    <property type="component" value="Unassembled WGS sequence"/>
</dbReference>
<dbReference type="EMBL" id="MLYV02001304">
    <property type="protein sequence ID" value="PSR70900.1"/>
    <property type="molecule type" value="Genomic_DNA"/>
</dbReference>
<sequence length="70" mass="7380">MNGESRFITEILPTLKLSLHTAALLVVFSPTDSLPTAWAGTLLTAALIVAAIAQKANGNLTLHHATLVMK</sequence>
<reference evidence="2 3" key="1">
    <citation type="submission" date="2018-02" db="EMBL/GenBank/DDBJ databases">
        <title>Genome sequence of the basidiomycete white-rot fungus Phlebia centrifuga.</title>
        <authorList>
            <person name="Granchi Z."/>
            <person name="Peng M."/>
            <person name="de Vries R.P."/>
            <person name="Hilden K."/>
            <person name="Makela M.R."/>
            <person name="Grigoriev I."/>
            <person name="Riley R."/>
        </authorList>
    </citation>
    <scope>NUCLEOTIDE SEQUENCE [LARGE SCALE GENOMIC DNA]</scope>
    <source>
        <strain evidence="2 3">FBCC195</strain>
    </source>
</reference>